<name>A0A834MWV5_VESVU</name>
<proteinExistence type="predicted"/>
<comment type="caution">
    <text evidence="1">The sequence shown here is derived from an EMBL/GenBank/DDBJ whole genome shotgun (WGS) entry which is preliminary data.</text>
</comment>
<sequence length="112" mass="13105">MINVRVWKVEPVDAVRDCRALAETALFCFTNATYALHVYVCVRVRRYNEILYIRATNFYLRKDREKRYAALPLELESKTIPFLSHEISRNWSGTDNAAQGANNRHVFLIRSP</sequence>
<dbReference type="EMBL" id="JACSEA010000013">
    <property type="protein sequence ID" value="KAF7386614.1"/>
    <property type="molecule type" value="Genomic_DNA"/>
</dbReference>
<accession>A0A834MWV5</accession>
<dbReference type="AlphaFoldDB" id="A0A834MWV5"/>
<gene>
    <name evidence="1" type="ORF">HZH66_011066</name>
</gene>
<dbReference type="Proteomes" id="UP000614350">
    <property type="component" value="Unassembled WGS sequence"/>
</dbReference>
<reference evidence="1" key="1">
    <citation type="journal article" date="2020" name="G3 (Bethesda)">
        <title>High-Quality Assemblies for Three Invasive Social Wasps from the &lt;i&gt;Vespula&lt;/i&gt; Genus.</title>
        <authorList>
            <person name="Harrop T.W.R."/>
            <person name="Guhlin J."/>
            <person name="McLaughlin G.M."/>
            <person name="Permina E."/>
            <person name="Stockwell P."/>
            <person name="Gilligan J."/>
            <person name="Le Lec M.F."/>
            <person name="Gruber M.A.M."/>
            <person name="Quinn O."/>
            <person name="Lovegrove M."/>
            <person name="Duncan E.J."/>
            <person name="Remnant E.J."/>
            <person name="Van Eeckhoven J."/>
            <person name="Graham B."/>
            <person name="Knapp R.A."/>
            <person name="Langford K.W."/>
            <person name="Kronenberg Z."/>
            <person name="Press M.O."/>
            <person name="Eacker S.M."/>
            <person name="Wilson-Rankin E.E."/>
            <person name="Purcell J."/>
            <person name="Lester P.J."/>
            <person name="Dearden P.K."/>
        </authorList>
    </citation>
    <scope>NUCLEOTIDE SEQUENCE</scope>
    <source>
        <strain evidence="1">Marl-1</strain>
    </source>
</reference>
<evidence type="ECO:0000313" key="1">
    <source>
        <dbReference type="EMBL" id="KAF7386614.1"/>
    </source>
</evidence>
<keyword evidence="2" id="KW-1185">Reference proteome</keyword>
<protein>
    <submittedName>
        <fullName evidence="1">Uncharacterized protein</fullName>
    </submittedName>
</protein>
<evidence type="ECO:0000313" key="2">
    <source>
        <dbReference type="Proteomes" id="UP000614350"/>
    </source>
</evidence>
<organism evidence="1 2">
    <name type="scientific">Vespula vulgaris</name>
    <name type="common">Yellow jacket</name>
    <name type="synonym">Wasp</name>
    <dbReference type="NCBI Taxonomy" id="7454"/>
    <lineage>
        <taxon>Eukaryota</taxon>
        <taxon>Metazoa</taxon>
        <taxon>Ecdysozoa</taxon>
        <taxon>Arthropoda</taxon>
        <taxon>Hexapoda</taxon>
        <taxon>Insecta</taxon>
        <taxon>Pterygota</taxon>
        <taxon>Neoptera</taxon>
        <taxon>Endopterygota</taxon>
        <taxon>Hymenoptera</taxon>
        <taxon>Apocrita</taxon>
        <taxon>Aculeata</taxon>
        <taxon>Vespoidea</taxon>
        <taxon>Vespidae</taxon>
        <taxon>Vespinae</taxon>
        <taxon>Vespula</taxon>
    </lineage>
</organism>